<feature type="compositionally biased region" description="Basic and acidic residues" evidence="1">
    <location>
        <begin position="16"/>
        <end position="37"/>
    </location>
</feature>
<dbReference type="EMBL" id="WSZM01001147">
    <property type="protein sequence ID" value="KAF4028111.1"/>
    <property type="molecule type" value="Genomic_DNA"/>
</dbReference>
<feature type="region of interest" description="Disordered" evidence="1">
    <location>
        <begin position="77"/>
        <end position="134"/>
    </location>
</feature>
<organism evidence="2 3">
    <name type="scientific">Phytophthora infestans</name>
    <name type="common">Potato late blight agent</name>
    <name type="synonym">Botrytis infestans</name>
    <dbReference type="NCBI Taxonomy" id="4787"/>
    <lineage>
        <taxon>Eukaryota</taxon>
        <taxon>Sar</taxon>
        <taxon>Stramenopiles</taxon>
        <taxon>Oomycota</taxon>
        <taxon>Peronosporomycetes</taxon>
        <taxon>Peronosporales</taxon>
        <taxon>Peronosporaceae</taxon>
        <taxon>Phytophthora</taxon>
    </lineage>
</organism>
<dbReference type="Proteomes" id="UP000602510">
    <property type="component" value="Unassembled WGS sequence"/>
</dbReference>
<feature type="compositionally biased region" description="Polar residues" evidence="1">
    <location>
        <begin position="96"/>
        <end position="105"/>
    </location>
</feature>
<protein>
    <submittedName>
        <fullName evidence="2">Uncharacterized protein</fullName>
    </submittedName>
</protein>
<accession>A0A833RXS5</accession>
<name>A0A833RXS5_PHYIN</name>
<feature type="region of interest" description="Disordered" evidence="1">
    <location>
        <begin position="12"/>
        <end position="46"/>
    </location>
</feature>
<keyword evidence="3" id="KW-1185">Reference proteome</keyword>
<evidence type="ECO:0000313" key="2">
    <source>
        <dbReference type="EMBL" id="KAF4028111.1"/>
    </source>
</evidence>
<evidence type="ECO:0000313" key="3">
    <source>
        <dbReference type="Proteomes" id="UP000602510"/>
    </source>
</evidence>
<evidence type="ECO:0000256" key="1">
    <source>
        <dbReference type="SAM" id="MobiDB-lite"/>
    </source>
</evidence>
<gene>
    <name evidence="2" type="ORF">GN244_ATG20228</name>
</gene>
<proteinExistence type="predicted"/>
<dbReference type="AlphaFoldDB" id="A0A833RXS5"/>
<comment type="caution">
    <text evidence="2">The sequence shown here is derived from an EMBL/GenBank/DDBJ whole genome shotgun (WGS) entry which is preliminary data.</text>
</comment>
<reference evidence="2" key="1">
    <citation type="submission" date="2020-04" db="EMBL/GenBank/DDBJ databases">
        <title>Hybrid Assembly of Korean Phytophthora infestans isolates.</title>
        <authorList>
            <person name="Prokchorchik M."/>
            <person name="Lee Y."/>
            <person name="Seo J."/>
            <person name="Cho J.-H."/>
            <person name="Park Y.-E."/>
            <person name="Jang D.-C."/>
            <person name="Im J.-S."/>
            <person name="Choi J.-G."/>
            <person name="Park H.-J."/>
            <person name="Lee G.-B."/>
            <person name="Lee Y.-G."/>
            <person name="Hong S.-Y."/>
            <person name="Cho K."/>
            <person name="Sohn K.H."/>
        </authorList>
    </citation>
    <scope>NUCLEOTIDE SEQUENCE</scope>
    <source>
        <strain evidence="2">KR_1_A1</strain>
    </source>
</reference>
<sequence>MMKLPLMNRVVPQRTETSDNDYHDVWKEPTTVRRESSTEPAAQPENVPMAKDAEMAVVSSAIRHLATIVAGMQPVASENTAEESPGLHDHAKTASADESSGQVNDTAEEPQQPISARTRRASGARQTLVAPRTKKKVAVAGRGVARTGEISAVTSALQQLTDKIAELQQNARDGPVKKPPVRTIRVGMRPAHRSDPYHGGVRQRE</sequence>